<comment type="caution">
    <text evidence="5">The sequence shown here is derived from an EMBL/GenBank/DDBJ whole genome shotgun (WGS) entry which is preliminary data.</text>
</comment>
<evidence type="ECO:0000256" key="4">
    <source>
        <dbReference type="RuleBase" id="RU000363"/>
    </source>
</evidence>
<dbReference type="Gene3D" id="3.40.50.720">
    <property type="entry name" value="NAD(P)-binding Rossmann-like Domain"/>
    <property type="match status" value="1"/>
</dbReference>
<dbReference type="EMBL" id="JBHSTI010000002">
    <property type="protein sequence ID" value="MFC6236511.1"/>
    <property type="molecule type" value="Genomic_DNA"/>
</dbReference>
<reference evidence="6" key="1">
    <citation type="journal article" date="2019" name="Int. J. Syst. Evol. Microbiol.">
        <title>The Global Catalogue of Microorganisms (GCM) 10K type strain sequencing project: providing services to taxonomists for standard genome sequencing and annotation.</title>
        <authorList>
            <consortium name="The Broad Institute Genomics Platform"/>
            <consortium name="The Broad Institute Genome Sequencing Center for Infectious Disease"/>
            <person name="Wu L."/>
            <person name="Ma J."/>
        </authorList>
    </citation>
    <scope>NUCLEOTIDE SEQUENCE [LARGE SCALE GENOMIC DNA]</scope>
    <source>
        <strain evidence="6">CGMCC 4.7317</strain>
    </source>
</reference>
<dbReference type="InterPro" id="IPR036291">
    <property type="entry name" value="NAD(P)-bd_dom_sf"/>
</dbReference>
<dbReference type="CDD" id="cd05233">
    <property type="entry name" value="SDR_c"/>
    <property type="match status" value="1"/>
</dbReference>
<comment type="similarity">
    <text evidence="1 4">Belongs to the short-chain dehydrogenases/reductases (SDR) family.</text>
</comment>
<dbReference type="PANTHER" id="PTHR43391">
    <property type="entry name" value="RETINOL DEHYDROGENASE-RELATED"/>
    <property type="match status" value="1"/>
</dbReference>
<organism evidence="5 6">
    <name type="scientific">Longivirga aurantiaca</name>
    <dbReference type="NCBI Taxonomy" id="1837743"/>
    <lineage>
        <taxon>Bacteria</taxon>
        <taxon>Bacillati</taxon>
        <taxon>Actinomycetota</taxon>
        <taxon>Actinomycetes</taxon>
        <taxon>Sporichthyales</taxon>
        <taxon>Sporichthyaceae</taxon>
        <taxon>Longivirga</taxon>
    </lineage>
</organism>
<dbReference type="PANTHER" id="PTHR43391:SF14">
    <property type="entry name" value="DEHYDROGENASE_REDUCTASE SDR FAMILY PROTEIN 7-LIKE"/>
    <property type="match status" value="1"/>
</dbReference>
<accession>A0ABW1SVT7</accession>
<dbReference type="InterPro" id="IPR002347">
    <property type="entry name" value="SDR_fam"/>
</dbReference>
<dbReference type="EC" id="1.-.-.-" evidence="5"/>
<sequence length="259" mass="27377">MPGDGRTAVVTGAAGGLGRVLVERLAREGYDVVGVDLHGTDRLLDVTDPAACRALADELRPRVWVNNAGVLGAGDAATQPDEVVDRVVRVNLLGVVHGTRAAVASMRAAGGGHVVQIASLASWVPVPGEALYAATKAGVLSYTLGLQAELRAQGVKDIDLTAVCPDGMLTPMLIDVLDDDSLALSFSAPRLVTPAQVAERLVDVLERPRLVTSVPHWRGAQVRLMAGMPDVVLRAAPIFWEQGLRNLRKARAQAVLTRR</sequence>
<name>A0ABW1SVT7_9ACTN</name>
<dbReference type="InterPro" id="IPR020904">
    <property type="entry name" value="Sc_DH/Rdtase_CS"/>
</dbReference>
<keyword evidence="2" id="KW-0521">NADP</keyword>
<dbReference type="Pfam" id="PF00106">
    <property type="entry name" value="adh_short"/>
    <property type="match status" value="1"/>
</dbReference>
<evidence type="ECO:0000256" key="3">
    <source>
        <dbReference type="ARBA" id="ARBA00023002"/>
    </source>
</evidence>
<gene>
    <name evidence="5" type="ORF">ACFQGU_01375</name>
</gene>
<keyword evidence="6" id="KW-1185">Reference proteome</keyword>
<evidence type="ECO:0000256" key="1">
    <source>
        <dbReference type="ARBA" id="ARBA00006484"/>
    </source>
</evidence>
<protein>
    <submittedName>
        <fullName evidence="5">SDR family NAD(P)-dependent oxidoreductase</fullName>
        <ecNumber evidence="5">1.-.-.-</ecNumber>
    </submittedName>
</protein>
<evidence type="ECO:0000313" key="6">
    <source>
        <dbReference type="Proteomes" id="UP001596138"/>
    </source>
</evidence>
<keyword evidence="3 5" id="KW-0560">Oxidoreductase</keyword>
<dbReference type="Proteomes" id="UP001596138">
    <property type="component" value="Unassembled WGS sequence"/>
</dbReference>
<dbReference type="PRINTS" id="PR00081">
    <property type="entry name" value="GDHRDH"/>
</dbReference>
<dbReference type="PRINTS" id="PR00080">
    <property type="entry name" value="SDRFAMILY"/>
</dbReference>
<dbReference type="GO" id="GO:0016491">
    <property type="term" value="F:oxidoreductase activity"/>
    <property type="evidence" value="ECO:0007669"/>
    <property type="project" value="UniProtKB-KW"/>
</dbReference>
<dbReference type="PROSITE" id="PS00061">
    <property type="entry name" value="ADH_SHORT"/>
    <property type="match status" value="1"/>
</dbReference>
<dbReference type="RefSeq" id="WP_386763554.1">
    <property type="nucleotide sequence ID" value="NZ_JBHSTI010000002.1"/>
</dbReference>
<proteinExistence type="inferred from homology"/>
<evidence type="ECO:0000313" key="5">
    <source>
        <dbReference type="EMBL" id="MFC6236511.1"/>
    </source>
</evidence>
<evidence type="ECO:0000256" key="2">
    <source>
        <dbReference type="ARBA" id="ARBA00022857"/>
    </source>
</evidence>
<dbReference type="SUPFAM" id="SSF51735">
    <property type="entry name" value="NAD(P)-binding Rossmann-fold domains"/>
    <property type="match status" value="1"/>
</dbReference>